<evidence type="ECO:0000313" key="2">
    <source>
        <dbReference type="Proteomes" id="UP001328107"/>
    </source>
</evidence>
<evidence type="ECO:0000313" key="1">
    <source>
        <dbReference type="EMBL" id="GMR32020.1"/>
    </source>
</evidence>
<name>A0AAN4Z696_9BILA</name>
<reference evidence="2" key="1">
    <citation type="submission" date="2022-10" db="EMBL/GenBank/DDBJ databases">
        <title>Genome assembly of Pristionchus species.</title>
        <authorList>
            <person name="Yoshida K."/>
            <person name="Sommer R.J."/>
        </authorList>
    </citation>
    <scope>NUCLEOTIDE SEQUENCE [LARGE SCALE GENOMIC DNA]</scope>
    <source>
        <strain evidence="2">RS5460</strain>
    </source>
</reference>
<dbReference type="PANTHER" id="PTHR35017:SF7">
    <property type="entry name" value="SHKT DOMAIN-CONTAINING PROTEIN"/>
    <property type="match status" value="1"/>
</dbReference>
<comment type="caution">
    <text evidence="1">The sequence shown here is derived from an EMBL/GenBank/DDBJ whole genome shotgun (WGS) entry which is preliminary data.</text>
</comment>
<dbReference type="AlphaFoldDB" id="A0AAN4Z696"/>
<dbReference type="PANTHER" id="PTHR35017">
    <property type="entry name" value="PROTEIN CBG16223-RELATED"/>
    <property type="match status" value="1"/>
</dbReference>
<feature type="non-terminal residue" evidence="1">
    <location>
        <position position="1"/>
    </location>
</feature>
<protein>
    <submittedName>
        <fullName evidence="1">Uncharacterized protein</fullName>
    </submittedName>
</protein>
<accession>A0AAN4Z696</accession>
<sequence length="222" mass="24495">LLALLISLHLAWGWSPRLSYRNFRGPGGSLQLLLQTLNITDTDHGGKGTPCCMDTLGSGVCKSMARRSPDRFLHQCRTNADFSFIQCCATCHFGIDVQLKGIDGREFPTPESLYDHDVDRMLQSKTAQCIDRRTARFCEALVTQKLVNKSSSRVIGIYKGMPSGYKDLKSLMGGIDLLRDAPCESSALAFRVCRKTCGYCAKEYALPSTGESISPLTPPFFP</sequence>
<keyword evidence="2" id="KW-1185">Reference proteome</keyword>
<dbReference type="EMBL" id="BTRK01000001">
    <property type="protein sequence ID" value="GMR32020.1"/>
    <property type="molecule type" value="Genomic_DNA"/>
</dbReference>
<organism evidence="1 2">
    <name type="scientific">Pristionchus mayeri</name>
    <dbReference type="NCBI Taxonomy" id="1317129"/>
    <lineage>
        <taxon>Eukaryota</taxon>
        <taxon>Metazoa</taxon>
        <taxon>Ecdysozoa</taxon>
        <taxon>Nematoda</taxon>
        <taxon>Chromadorea</taxon>
        <taxon>Rhabditida</taxon>
        <taxon>Rhabditina</taxon>
        <taxon>Diplogasteromorpha</taxon>
        <taxon>Diplogasteroidea</taxon>
        <taxon>Neodiplogasteridae</taxon>
        <taxon>Pristionchus</taxon>
    </lineage>
</organism>
<gene>
    <name evidence="1" type="ORF">PMAYCL1PPCAC_02215</name>
</gene>
<dbReference type="Proteomes" id="UP001328107">
    <property type="component" value="Unassembled WGS sequence"/>
</dbReference>
<proteinExistence type="predicted"/>